<organism evidence="2 3">
    <name type="scientific">Psychrobacillus glaciei</name>
    <dbReference type="NCBI Taxonomy" id="2283160"/>
    <lineage>
        <taxon>Bacteria</taxon>
        <taxon>Bacillati</taxon>
        <taxon>Bacillota</taxon>
        <taxon>Bacilli</taxon>
        <taxon>Bacillales</taxon>
        <taxon>Bacillaceae</taxon>
        <taxon>Psychrobacillus</taxon>
    </lineage>
</organism>
<accession>A0A5J6SKH2</accession>
<dbReference type="Proteomes" id="UP000325517">
    <property type="component" value="Chromosome"/>
</dbReference>
<keyword evidence="3" id="KW-1185">Reference proteome</keyword>
<dbReference type="EMBL" id="CP031223">
    <property type="protein sequence ID" value="QFF98430.1"/>
    <property type="molecule type" value="Genomic_DNA"/>
</dbReference>
<gene>
    <name evidence="2" type="ORF">PB01_06090</name>
</gene>
<proteinExistence type="predicted"/>
<evidence type="ECO:0000256" key="1">
    <source>
        <dbReference type="SAM" id="Coils"/>
    </source>
</evidence>
<name>A0A5J6SKH2_9BACI</name>
<keyword evidence="1" id="KW-0175">Coiled coil</keyword>
<dbReference type="AlphaFoldDB" id="A0A5J6SKH2"/>
<reference evidence="2 3" key="1">
    <citation type="submission" date="2018-07" db="EMBL/GenBank/DDBJ databases">
        <title>Complete genome sequence of Psychrobacillus sp. PB01, isolated from iceberg, and comparative genome analysis of Psychrobacillus strains.</title>
        <authorList>
            <person name="Lee P.C."/>
        </authorList>
    </citation>
    <scope>NUCLEOTIDE SEQUENCE [LARGE SCALE GENOMIC DNA]</scope>
    <source>
        <strain evidence="2 3">PB01</strain>
    </source>
</reference>
<feature type="coiled-coil region" evidence="1">
    <location>
        <begin position="153"/>
        <end position="226"/>
    </location>
</feature>
<dbReference type="KEGG" id="psyo:PB01_06090"/>
<evidence type="ECO:0000313" key="3">
    <source>
        <dbReference type="Proteomes" id="UP000325517"/>
    </source>
</evidence>
<evidence type="ECO:0000313" key="2">
    <source>
        <dbReference type="EMBL" id="QFF98430.1"/>
    </source>
</evidence>
<protein>
    <submittedName>
        <fullName evidence="2">Uncharacterized protein</fullName>
    </submittedName>
</protein>
<dbReference type="RefSeq" id="WP_151699372.1">
    <property type="nucleotide sequence ID" value="NZ_CP031223.1"/>
</dbReference>
<dbReference type="OrthoDB" id="2823105at2"/>
<sequence>MTKDNRNKSINWFKSVRSNQNQFSQTNPYEEVSTIAIEENELINVDERYTTDKYILSKENQDKVSLDLIVSLENILHDRQLILYKNDGLEDQLYIASETNNRIKQELVKKEQIIQDNHKEIHVLEANLTNKQMVYEQLLEDFKDYQNTSNSDFDKVSNQLDKQINKYNLLKDESNNIQYQNMLNIRELEEKMREIEIENKKYVEQNAKILEEKSELMQTINDFTERMSFSFSSKTMTNKV</sequence>